<evidence type="ECO:0000313" key="9">
    <source>
        <dbReference type="EMBL" id="KAK3052458.1"/>
    </source>
</evidence>
<feature type="transmembrane region" description="Helical" evidence="6">
    <location>
        <begin position="162"/>
        <end position="183"/>
    </location>
</feature>
<keyword evidence="3 6" id="KW-1133">Transmembrane helix</keyword>
<evidence type="ECO:0000313" key="10">
    <source>
        <dbReference type="Proteomes" id="UP001271007"/>
    </source>
</evidence>
<feature type="signal peptide" evidence="7">
    <location>
        <begin position="1"/>
        <end position="17"/>
    </location>
</feature>
<protein>
    <recommendedName>
        <fullName evidence="8">Rhodopsin domain-containing protein</fullName>
    </recommendedName>
</protein>
<reference evidence="9" key="1">
    <citation type="submission" date="2023-04" db="EMBL/GenBank/DDBJ databases">
        <title>Black Yeasts Isolated from many extreme environments.</title>
        <authorList>
            <person name="Coleine C."/>
            <person name="Stajich J.E."/>
            <person name="Selbmann L."/>
        </authorList>
    </citation>
    <scope>NUCLEOTIDE SEQUENCE</scope>
    <source>
        <strain evidence="9">CCFEE 5312</strain>
    </source>
</reference>
<proteinExistence type="inferred from homology"/>
<dbReference type="PANTHER" id="PTHR33048">
    <property type="entry name" value="PTH11-LIKE INTEGRAL MEMBRANE PROTEIN (AFU_ORTHOLOGUE AFUA_5G11245)"/>
    <property type="match status" value="1"/>
</dbReference>
<feature type="transmembrane region" description="Helical" evidence="6">
    <location>
        <begin position="114"/>
        <end position="133"/>
    </location>
</feature>
<feature type="domain" description="Rhodopsin" evidence="8">
    <location>
        <begin position="94"/>
        <end position="280"/>
    </location>
</feature>
<evidence type="ECO:0000256" key="6">
    <source>
        <dbReference type="SAM" id="Phobius"/>
    </source>
</evidence>
<dbReference type="InterPro" id="IPR049326">
    <property type="entry name" value="Rhodopsin_dom_fungi"/>
</dbReference>
<keyword evidence="7" id="KW-0732">Signal</keyword>
<evidence type="ECO:0000256" key="1">
    <source>
        <dbReference type="ARBA" id="ARBA00004141"/>
    </source>
</evidence>
<evidence type="ECO:0000256" key="2">
    <source>
        <dbReference type="ARBA" id="ARBA00022692"/>
    </source>
</evidence>
<dbReference type="EMBL" id="JAWDJX010000020">
    <property type="protein sequence ID" value="KAK3052458.1"/>
    <property type="molecule type" value="Genomic_DNA"/>
</dbReference>
<feature type="chain" id="PRO_5042468851" description="Rhodopsin domain-containing protein" evidence="7">
    <location>
        <begin position="18"/>
        <end position="295"/>
    </location>
</feature>
<organism evidence="9 10">
    <name type="scientific">Extremus antarcticus</name>
    <dbReference type="NCBI Taxonomy" id="702011"/>
    <lineage>
        <taxon>Eukaryota</taxon>
        <taxon>Fungi</taxon>
        <taxon>Dikarya</taxon>
        <taxon>Ascomycota</taxon>
        <taxon>Pezizomycotina</taxon>
        <taxon>Dothideomycetes</taxon>
        <taxon>Dothideomycetidae</taxon>
        <taxon>Mycosphaerellales</taxon>
        <taxon>Extremaceae</taxon>
        <taxon>Extremus</taxon>
    </lineage>
</organism>
<name>A0AAJ0DEB2_9PEZI</name>
<evidence type="ECO:0000256" key="5">
    <source>
        <dbReference type="ARBA" id="ARBA00038359"/>
    </source>
</evidence>
<comment type="caution">
    <text evidence="9">The sequence shown here is derived from an EMBL/GenBank/DDBJ whole genome shotgun (WGS) entry which is preliminary data.</text>
</comment>
<keyword evidence="4 6" id="KW-0472">Membrane</keyword>
<dbReference type="AlphaFoldDB" id="A0AAJ0DEB2"/>
<evidence type="ECO:0000256" key="7">
    <source>
        <dbReference type="SAM" id="SignalP"/>
    </source>
</evidence>
<feature type="transmembrane region" description="Helical" evidence="6">
    <location>
        <begin position="75"/>
        <end position="93"/>
    </location>
</feature>
<dbReference type="PANTHER" id="PTHR33048:SF160">
    <property type="entry name" value="SAT4 FAMILY MEMBRANE PROTEIN"/>
    <property type="match status" value="1"/>
</dbReference>
<evidence type="ECO:0000256" key="3">
    <source>
        <dbReference type="ARBA" id="ARBA00022989"/>
    </source>
</evidence>
<accession>A0AAJ0DEB2</accession>
<gene>
    <name evidence="9" type="ORF">LTR09_006312</name>
</gene>
<dbReference type="GO" id="GO:0016020">
    <property type="term" value="C:membrane"/>
    <property type="evidence" value="ECO:0007669"/>
    <property type="project" value="UniProtKB-SubCell"/>
</dbReference>
<dbReference type="Proteomes" id="UP001271007">
    <property type="component" value="Unassembled WGS sequence"/>
</dbReference>
<feature type="transmembrane region" description="Helical" evidence="6">
    <location>
        <begin position="190"/>
        <end position="212"/>
    </location>
</feature>
<comment type="similarity">
    <text evidence="5">Belongs to the SAT4 family.</text>
</comment>
<evidence type="ECO:0000256" key="4">
    <source>
        <dbReference type="ARBA" id="ARBA00023136"/>
    </source>
</evidence>
<keyword evidence="2 6" id="KW-0812">Transmembrane</keyword>
<comment type="subcellular location">
    <subcellularLocation>
        <location evidence="1">Membrane</location>
        <topology evidence="1">Multi-pass membrane protein</topology>
    </subcellularLocation>
</comment>
<keyword evidence="10" id="KW-1185">Reference proteome</keyword>
<dbReference type="InterPro" id="IPR052337">
    <property type="entry name" value="SAT4-like"/>
</dbReference>
<dbReference type="Pfam" id="PF20684">
    <property type="entry name" value="Fung_rhodopsin"/>
    <property type="match status" value="1"/>
</dbReference>
<evidence type="ECO:0000259" key="8">
    <source>
        <dbReference type="Pfam" id="PF20684"/>
    </source>
</evidence>
<sequence>MKAVVYVLLLFFAVVTAQDGGSEAPSAKAPAAVKLMSTMPACGTQCFEAARKASPSTKNISSTLCQVPVRDQSNPNVRCAIIGAVIGVLAFLLRIVSRAVGDGTFTTNSGLDDIVMGIALVFGISISGLSVHLTDCGLGRDIWTLPFDHITEVLRVFYYTEILYIIALPLIKISLTLTYLRIFPQQTLRIVAFVVIGSTICYTIGLGVATVVQCSPISYSWTRWDGEHEGTCNHLNAQGYCAASLNILLDLLVVAMPMPILWQMNMNLRKKIMIIAMFAVRDPDRDSSGIPCQHI</sequence>
<feature type="transmembrane region" description="Helical" evidence="6">
    <location>
        <begin position="243"/>
        <end position="262"/>
    </location>
</feature>